<dbReference type="InterPro" id="IPR010468">
    <property type="entry name" value="HSL_N"/>
</dbReference>
<dbReference type="GO" id="GO:0008203">
    <property type="term" value="P:cholesterol metabolic process"/>
    <property type="evidence" value="ECO:0007669"/>
    <property type="project" value="InterPro"/>
</dbReference>
<dbReference type="Proteomes" id="UP000075840">
    <property type="component" value="Unassembled WGS sequence"/>
</dbReference>
<reference evidence="4" key="1">
    <citation type="submission" date="2022-08" db="UniProtKB">
        <authorList>
            <consortium name="EnsemblMetazoa"/>
        </authorList>
    </citation>
    <scope>IDENTIFICATION</scope>
    <source>
        <strain evidence="4">Dongola</strain>
    </source>
</reference>
<dbReference type="Pfam" id="PF06350">
    <property type="entry name" value="HSL_N"/>
    <property type="match status" value="1"/>
</dbReference>
<feature type="region of interest" description="Disordered" evidence="1">
    <location>
        <begin position="298"/>
        <end position="318"/>
    </location>
</feature>
<feature type="region of interest" description="Disordered" evidence="1">
    <location>
        <begin position="548"/>
        <end position="572"/>
    </location>
</feature>
<proteinExistence type="predicted"/>
<feature type="compositionally biased region" description="Basic and acidic residues" evidence="1">
    <location>
        <begin position="548"/>
        <end position="564"/>
    </location>
</feature>
<dbReference type="InterPro" id="IPR029058">
    <property type="entry name" value="AB_hydrolase_fold"/>
</dbReference>
<dbReference type="EnsemblMetazoa" id="AARA004297-RA">
    <property type="protein sequence ID" value="AARA004297-PA"/>
    <property type="gene ID" value="AARA004297"/>
</dbReference>
<accession>A0A182HSP1</accession>
<dbReference type="VEuPathDB" id="VectorBase:AARA004297"/>
<name>A0A182HSP1_ANOAR</name>
<dbReference type="Pfam" id="PF07859">
    <property type="entry name" value="Abhydrolase_3"/>
    <property type="match status" value="1"/>
</dbReference>
<dbReference type="AlphaFoldDB" id="A0A182HSP1"/>
<organism evidence="4 5">
    <name type="scientific">Anopheles arabiensis</name>
    <name type="common">Mosquito</name>
    <dbReference type="NCBI Taxonomy" id="7173"/>
    <lineage>
        <taxon>Eukaryota</taxon>
        <taxon>Metazoa</taxon>
        <taxon>Ecdysozoa</taxon>
        <taxon>Arthropoda</taxon>
        <taxon>Hexapoda</taxon>
        <taxon>Insecta</taxon>
        <taxon>Pterygota</taxon>
        <taxon>Neoptera</taxon>
        <taxon>Endopterygota</taxon>
        <taxon>Diptera</taxon>
        <taxon>Nematocera</taxon>
        <taxon>Culicoidea</taxon>
        <taxon>Culicidae</taxon>
        <taxon>Anophelinae</taxon>
        <taxon>Anopheles</taxon>
    </lineage>
</organism>
<evidence type="ECO:0000259" key="3">
    <source>
        <dbReference type="Pfam" id="PF07859"/>
    </source>
</evidence>
<dbReference type="PANTHER" id="PTHR23025:SF3">
    <property type="entry name" value="HORMONE-SENSITIVE LIPASE"/>
    <property type="match status" value="1"/>
</dbReference>
<feature type="domain" description="Hormone-sensitive lipase N-terminal" evidence="2">
    <location>
        <begin position="27"/>
        <end position="349"/>
    </location>
</feature>
<dbReference type="PANTHER" id="PTHR23025">
    <property type="entry name" value="TRIACYLGLYCEROL LIPASE"/>
    <property type="match status" value="1"/>
</dbReference>
<keyword evidence="5" id="KW-1185">Reference proteome</keyword>
<dbReference type="GO" id="GO:0019433">
    <property type="term" value="P:triglyceride catabolic process"/>
    <property type="evidence" value="ECO:0007669"/>
    <property type="project" value="TreeGrafter"/>
</dbReference>
<dbReference type="GO" id="GO:0004771">
    <property type="term" value="F:sterol ester esterase activity"/>
    <property type="evidence" value="ECO:0007669"/>
    <property type="project" value="TreeGrafter"/>
</dbReference>
<evidence type="ECO:0000313" key="5">
    <source>
        <dbReference type="Proteomes" id="UP000075840"/>
    </source>
</evidence>
<dbReference type="Gene3D" id="3.40.50.1820">
    <property type="entry name" value="alpha/beta hydrolase"/>
    <property type="match status" value="2"/>
</dbReference>
<dbReference type="VEuPathDB" id="VectorBase:AARA21_006570"/>
<dbReference type="EMBL" id="APCN01000311">
    <property type="status" value="NOT_ANNOTATED_CDS"/>
    <property type="molecule type" value="Genomic_DNA"/>
</dbReference>
<dbReference type="InterPro" id="IPR013094">
    <property type="entry name" value="AB_hydrolase_3"/>
</dbReference>
<sequence length="885" mass="98146">MEQQQQQPQGAETVEGASEEQQSLMLFDTLIDLCRNNIAYFEGDDTETGLRLHGAFVGLIDHIEMAKPLVRTVQSFMGEYDFDPSVPGNGFRSFLYVVECCVKTALKLSRYVMENRSTILFRKAVYVKEVEAYNHLMASLCTCLQHTQTLREWTRQSGDLFPDESHSVEELFARGGIINQYCFYGRCLGFQFCDSIKPLLKFISIGMAGFSEGYYSEGGRISKATSLMYTSTKYMLDPELRARRIVNISQNSNVDFCKAFWFLAESEMMHTLPSFVGFKVKVNRVITIPPEPIQLKTARAPASNGAEQQQQQEQEQEEDVFVDIPIPKSHGGAAPIKARLISAVKRKGMIGERSNTQRSTIYPASRGLLFHCHGGGFVAQSSKSHETYLREWAVTLNVPILSIDYSLAPEAPFPRALEEVFYAYCWALRNCELLGTTGERIILAGDSAGANLNLGCAMRAIELGIRRPDGIFLAYCPVLISFVPSPARMLCLMDPLLPFGFMMRCLKAYACPSLEVLEENRKRHEQRQAIVNAGQQMRNNNVSVVVPSDERKVAQEKTPDRSDSGDDDNSMWEQLNSANTVQLQNQHLSPVSDTASDTLALQSQSLGNTIDIISPDESNTITSLEEDSQPITLQQVNLNTERSNVTVVDDLDMDMPSDISSEQNTNQNVANFINSYVLDTTTNAAGELEPILRPASRSQSEENIVLDIGREAISVQNLQERVTTAASNFVSKVSNTLTSITASKPIAAGGSQNELQTNLDALIARSPSDEFIFHVPKDSHLSPYWASDEVLSQFPPTKILVGVVGLWTVVLDPCLDDCVMFAKRLKSLHRSVALDILPGLPHGFLNFATISKEAHDGSKLCVKRIAELLEIPTTLDDPGTKQGCC</sequence>
<evidence type="ECO:0000259" key="2">
    <source>
        <dbReference type="Pfam" id="PF06350"/>
    </source>
</evidence>
<dbReference type="SUPFAM" id="SSF53474">
    <property type="entry name" value="alpha/beta-Hydrolases"/>
    <property type="match status" value="1"/>
</dbReference>
<feature type="domain" description="Alpha/beta hydrolase fold-3" evidence="3">
    <location>
        <begin position="370"/>
        <end position="510"/>
    </location>
</feature>
<evidence type="ECO:0000313" key="4">
    <source>
        <dbReference type="EnsemblMetazoa" id="AARA004297-PA"/>
    </source>
</evidence>
<evidence type="ECO:0000256" key="1">
    <source>
        <dbReference type="SAM" id="MobiDB-lite"/>
    </source>
</evidence>
<dbReference type="GO" id="GO:0005829">
    <property type="term" value="C:cytosol"/>
    <property type="evidence" value="ECO:0007669"/>
    <property type="project" value="TreeGrafter"/>
</dbReference>
<protein>
    <submittedName>
        <fullName evidence="4">Uncharacterized protein</fullName>
    </submittedName>
</protein>
<dbReference type="GO" id="GO:0004806">
    <property type="term" value="F:triacylglycerol lipase activity"/>
    <property type="evidence" value="ECO:0007669"/>
    <property type="project" value="TreeGrafter"/>
</dbReference>